<protein>
    <submittedName>
        <fullName evidence="2">Uncharacterized protein</fullName>
    </submittedName>
</protein>
<reference evidence="3" key="1">
    <citation type="journal article" date="2017" name="Nat. Microbiol.">
        <title>Global analysis of biosynthetic gene clusters reveals vast potential of secondary metabolite production in Penicillium species.</title>
        <authorList>
            <person name="Nielsen J.C."/>
            <person name="Grijseels S."/>
            <person name="Prigent S."/>
            <person name="Ji B."/>
            <person name="Dainat J."/>
            <person name="Nielsen K.F."/>
            <person name="Frisvad J.C."/>
            <person name="Workman M."/>
            <person name="Nielsen J."/>
        </authorList>
    </citation>
    <scope>NUCLEOTIDE SEQUENCE [LARGE SCALE GENOMIC DNA]</scope>
    <source>
        <strain evidence="3">IBT 31811</strain>
    </source>
</reference>
<evidence type="ECO:0000313" key="2">
    <source>
        <dbReference type="EMBL" id="OQD90951.1"/>
    </source>
</evidence>
<comment type="caution">
    <text evidence="2">The sequence shown here is derived from an EMBL/GenBank/DDBJ whole genome shotgun (WGS) entry which is preliminary data.</text>
</comment>
<evidence type="ECO:0000313" key="3">
    <source>
        <dbReference type="Proteomes" id="UP000191672"/>
    </source>
</evidence>
<dbReference type="GO" id="GO:0005789">
    <property type="term" value="C:endoplasmic reticulum membrane"/>
    <property type="evidence" value="ECO:0007669"/>
    <property type="project" value="TreeGrafter"/>
</dbReference>
<name>A0A1V6QP63_9EURO</name>
<dbReference type="PANTHER" id="PTHR11626:SF2">
    <property type="entry name" value="SQUALENE SYNTHASE"/>
    <property type="match status" value="1"/>
</dbReference>
<dbReference type="EMBL" id="MDYN01000001">
    <property type="protein sequence ID" value="OQD90951.1"/>
    <property type="molecule type" value="Genomic_DNA"/>
</dbReference>
<gene>
    <name evidence="2" type="ORF">PENANT_c001G10251</name>
</gene>
<dbReference type="Gene3D" id="1.10.600.10">
    <property type="entry name" value="Farnesyl Diphosphate Synthase"/>
    <property type="match status" value="1"/>
</dbReference>
<organism evidence="2 3">
    <name type="scientific">Penicillium antarcticum</name>
    <dbReference type="NCBI Taxonomy" id="416450"/>
    <lineage>
        <taxon>Eukaryota</taxon>
        <taxon>Fungi</taxon>
        <taxon>Dikarya</taxon>
        <taxon>Ascomycota</taxon>
        <taxon>Pezizomycotina</taxon>
        <taxon>Eurotiomycetes</taxon>
        <taxon>Eurotiomycetidae</taxon>
        <taxon>Eurotiales</taxon>
        <taxon>Aspergillaceae</taxon>
        <taxon>Penicillium</taxon>
    </lineage>
</organism>
<dbReference type="InterPro" id="IPR002060">
    <property type="entry name" value="Squ/phyt_synthse"/>
</dbReference>
<feature type="region of interest" description="Disordered" evidence="1">
    <location>
        <begin position="189"/>
        <end position="223"/>
    </location>
</feature>
<evidence type="ECO:0000256" key="1">
    <source>
        <dbReference type="SAM" id="MobiDB-lite"/>
    </source>
</evidence>
<dbReference type="InterPro" id="IPR008949">
    <property type="entry name" value="Isoprenoid_synthase_dom_sf"/>
</dbReference>
<accession>A0A1V6QP63</accession>
<dbReference type="PANTHER" id="PTHR11626">
    <property type="entry name" value="FARNESYL-DIPHOSPHATE FARNESYLTRANSFERASE"/>
    <property type="match status" value="1"/>
</dbReference>
<dbReference type="AlphaFoldDB" id="A0A1V6QP63"/>
<keyword evidence="3" id="KW-1185">Reference proteome</keyword>
<dbReference type="STRING" id="416450.A0A1V6QP63"/>
<dbReference type="Proteomes" id="UP000191672">
    <property type="component" value="Unassembled WGS sequence"/>
</dbReference>
<proteinExistence type="predicted"/>
<dbReference type="Pfam" id="PF00494">
    <property type="entry name" value="SQS_PSY"/>
    <property type="match status" value="1"/>
</dbReference>
<feature type="compositionally biased region" description="Polar residues" evidence="1">
    <location>
        <begin position="203"/>
        <end position="216"/>
    </location>
</feature>
<dbReference type="GO" id="GO:0006696">
    <property type="term" value="P:ergosterol biosynthetic process"/>
    <property type="evidence" value="ECO:0007669"/>
    <property type="project" value="TreeGrafter"/>
</dbReference>
<dbReference type="GO" id="GO:0051996">
    <property type="term" value="F:squalene synthase [NAD(P)H] activity"/>
    <property type="evidence" value="ECO:0007669"/>
    <property type="project" value="InterPro"/>
</dbReference>
<dbReference type="SUPFAM" id="SSF48576">
    <property type="entry name" value="Terpenoid synthases"/>
    <property type="match status" value="1"/>
</dbReference>
<dbReference type="GO" id="GO:0045338">
    <property type="term" value="P:farnesyl diphosphate metabolic process"/>
    <property type="evidence" value="ECO:0007669"/>
    <property type="project" value="InterPro"/>
</dbReference>
<dbReference type="InterPro" id="IPR044844">
    <property type="entry name" value="Trans_IPPS_euk-type"/>
</dbReference>
<sequence length="452" mass="51383">MAITLSPTFTQKNNIIRDIREDLDDGRRFWPREIWSKHVDNFEDLFDPKCTEKALDCSSDMIMNALEHACNCLSYLAGLREQSVFKFCAIPQAMALATLELSFRNTAIFERNIKITKGDALQLMIESSQDLDSVKKVFCRYARRIQKKGNSKDPNFLRIRAACEELERFAGSLPPSSLELAEEENSKFRSTSGWRSGREPQAMFTSPNANGTNGSIGSPGASRDRNWYQVTVDQATDLPDVDPVVLPKISPRLEDAEDFDDWYDEVVNILTDHNLHLLIDASLPRPARSDPARQQWHEISCQVAKWLELSVSNEFYLEIRAYGNDVYLADAFMANTKRHFSGKHHRALKPAMMRFLNTRRADFDNTSDFISALEDNFSVANARGAMFTPYLALCIMLRELSTVLALEAFIDLKEKELYAVSDPQLNITEARFHESCSTIINHVKRAGIDSLS</sequence>